<dbReference type="Gene3D" id="2.30.110.10">
    <property type="entry name" value="Electron Transport, Fmn-binding Protein, Chain A"/>
    <property type="match status" value="1"/>
</dbReference>
<dbReference type="Proteomes" id="UP000199636">
    <property type="component" value="Unassembled WGS sequence"/>
</dbReference>
<dbReference type="Pfam" id="PF01243">
    <property type="entry name" value="PNPOx_N"/>
    <property type="match status" value="2"/>
</dbReference>
<proteinExistence type="predicted"/>
<reference evidence="3" key="1">
    <citation type="submission" date="2016-10" db="EMBL/GenBank/DDBJ databases">
        <authorList>
            <person name="Varghese N."/>
            <person name="Submissions S."/>
        </authorList>
    </citation>
    <scope>NUCLEOTIDE SEQUENCE [LARGE SCALE GENOMIC DNA]</scope>
    <source>
        <strain evidence="3">CCM 7469</strain>
    </source>
</reference>
<dbReference type="RefSeq" id="WP_090260528.1">
    <property type="nucleotide sequence ID" value="NZ_FNDS01000001.1"/>
</dbReference>
<dbReference type="AlphaFoldDB" id="A0A1G8CD65"/>
<keyword evidence="3" id="KW-1185">Reference proteome</keyword>
<dbReference type="InterPro" id="IPR012349">
    <property type="entry name" value="Split_barrel_FMN-bd"/>
</dbReference>
<evidence type="ECO:0000313" key="3">
    <source>
        <dbReference type="Proteomes" id="UP000199636"/>
    </source>
</evidence>
<name>A0A1G8CD65_9PSED</name>
<dbReference type="InterPro" id="IPR011576">
    <property type="entry name" value="Pyridox_Oxase_N"/>
</dbReference>
<dbReference type="PANTHER" id="PTHR42815:SF2">
    <property type="entry name" value="FAD-BINDING, PUTATIVE (AFU_ORTHOLOGUE AFUA_6G07600)-RELATED"/>
    <property type="match status" value="1"/>
</dbReference>
<dbReference type="PANTHER" id="PTHR42815">
    <property type="entry name" value="FAD-BINDING, PUTATIVE (AFU_ORTHOLOGUE AFUA_6G07600)-RELATED"/>
    <property type="match status" value="1"/>
</dbReference>
<organism evidence="2 3">
    <name type="scientific">Pseudomonas panipatensis</name>
    <dbReference type="NCBI Taxonomy" id="428992"/>
    <lineage>
        <taxon>Bacteria</taxon>
        <taxon>Pseudomonadati</taxon>
        <taxon>Pseudomonadota</taxon>
        <taxon>Gammaproteobacteria</taxon>
        <taxon>Pseudomonadales</taxon>
        <taxon>Pseudomonadaceae</taxon>
        <taxon>Pseudomonas</taxon>
    </lineage>
</organism>
<feature type="domain" description="Pyridoxamine 5'-phosphate oxidase N-terminal" evidence="1">
    <location>
        <begin position="164"/>
        <end position="272"/>
    </location>
</feature>
<evidence type="ECO:0000259" key="1">
    <source>
        <dbReference type="Pfam" id="PF01243"/>
    </source>
</evidence>
<dbReference type="OrthoDB" id="9796486at2"/>
<gene>
    <name evidence="2" type="ORF">SAMN05216272_101517</name>
</gene>
<dbReference type="SUPFAM" id="SSF50475">
    <property type="entry name" value="FMN-binding split barrel"/>
    <property type="match status" value="2"/>
</dbReference>
<accession>A0A1G8CD65</accession>
<sequence length="309" mass="33873">MDSPFHPGELEIQARAGVRDKMADFGARAIRDFMPEQHREFFPLLPWLLVGSADADGQPQASVLWGPPGFAHSPEPRLLRVEASPEADDPLAANLTTGARLGLLGLELPTRRRNRLNGRLTAVDETGFVLHVQQSFGNCPKYIQARHYAPTPRTAAPSLQGHGLDPAWLELVQRSDTLFIASQHPAGDNGGVDISHRGGHPGFVRLGADGQLWLPDYRGNHYFNTLGNLAQDARCALLFVDFANGDLLHLEARARIHWPQDAARHGLAMPAGAERLLNLQVARWTLRPGRLPLRFGAAEASPFLPEHGV</sequence>
<dbReference type="STRING" id="428992.SAMN05216272_101517"/>
<feature type="domain" description="Pyridoxamine 5'-phosphate oxidase N-terminal" evidence="1">
    <location>
        <begin position="34"/>
        <end position="126"/>
    </location>
</feature>
<protein>
    <recommendedName>
        <fullName evidence="1">Pyridoxamine 5'-phosphate oxidase N-terminal domain-containing protein</fullName>
    </recommendedName>
</protein>
<evidence type="ECO:0000313" key="2">
    <source>
        <dbReference type="EMBL" id="SDH43289.1"/>
    </source>
</evidence>
<dbReference type="EMBL" id="FNDS01000001">
    <property type="protein sequence ID" value="SDH43289.1"/>
    <property type="molecule type" value="Genomic_DNA"/>
</dbReference>